<dbReference type="InterPro" id="IPR054030">
    <property type="entry name" value="Gp5_Vgr_C"/>
</dbReference>
<feature type="domain" description="Gp5/Type VI secretion system Vgr C-terminal trimerisation" evidence="6">
    <location>
        <begin position="476"/>
        <end position="586"/>
    </location>
</feature>
<protein>
    <submittedName>
        <fullName evidence="7">Type VI secretion protein</fullName>
    </submittedName>
</protein>
<comment type="similarity">
    <text evidence="2">Belongs to the VgrG protein family.</text>
</comment>
<dbReference type="Proteomes" id="UP000031433">
    <property type="component" value="Unassembled WGS sequence"/>
</dbReference>
<dbReference type="InterPro" id="IPR006533">
    <property type="entry name" value="T6SS_Vgr_RhsGE"/>
</dbReference>
<dbReference type="NCBIfam" id="TIGR03361">
    <property type="entry name" value="VI_Rhs_Vgr"/>
    <property type="match status" value="1"/>
</dbReference>
<dbReference type="RefSeq" id="WP_039647012.1">
    <property type="nucleotide sequence ID" value="NZ_JXBL01000001.1"/>
</dbReference>
<dbReference type="GO" id="GO:0005576">
    <property type="term" value="C:extracellular region"/>
    <property type="evidence" value="ECO:0007669"/>
    <property type="project" value="UniProtKB-SubCell"/>
</dbReference>
<evidence type="ECO:0000313" key="8">
    <source>
        <dbReference type="Proteomes" id="UP000031433"/>
    </source>
</evidence>
<dbReference type="InterPro" id="IPR050708">
    <property type="entry name" value="T6SS_VgrG/RHS"/>
</dbReference>
<comment type="caution">
    <text evidence="7">The sequence shown here is derived from an EMBL/GenBank/DDBJ whole genome shotgun (WGS) entry which is preliminary data.</text>
</comment>
<dbReference type="InterPro" id="IPR037026">
    <property type="entry name" value="Vgr_OB-fold_dom_sf"/>
</dbReference>
<organism evidence="7 8">
    <name type="scientific">Geobacter soli</name>
    <dbReference type="NCBI Taxonomy" id="1510391"/>
    <lineage>
        <taxon>Bacteria</taxon>
        <taxon>Pseudomonadati</taxon>
        <taxon>Thermodesulfobacteriota</taxon>
        <taxon>Desulfuromonadia</taxon>
        <taxon>Geobacterales</taxon>
        <taxon>Geobacteraceae</taxon>
        <taxon>Geobacter</taxon>
    </lineage>
</organism>
<evidence type="ECO:0000313" key="7">
    <source>
        <dbReference type="EMBL" id="KIE43492.1"/>
    </source>
</evidence>
<dbReference type="PANTHER" id="PTHR32305:SF15">
    <property type="entry name" value="PROTEIN RHSA-RELATED"/>
    <property type="match status" value="1"/>
</dbReference>
<feature type="region of interest" description="Disordered" evidence="4">
    <location>
        <begin position="465"/>
        <end position="490"/>
    </location>
</feature>
<evidence type="ECO:0000259" key="5">
    <source>
        <dbReference type="Pfam" id="PF04717"/>
    </source>
</evidence>
<feature type="domain" description="Gp5/Type VI secretion system Vgr protein OB-fold" evidence="5">
    <location>
        <begin position="389"/>
        <end position="459"/>
    </location>
</feature>
<gene>
    <name evidence="7" type="ORF">SE37_13060</name>
</gene>
<dbReference type="Gene3D" id="2.30.110.50">
    <property type="match status" value="1"/>
</dbReference>
<keyword evidence="3" id="KW-0964">Secreted</keyword>
<dbReference type="InterPro" id="IPR006531">
    <property type="entry name" value="Gp5/Vgr_OB"/>
</dbReference>
<evidence type="ECO:0000256" key="1">
    <source>
        <dbReference type="ARBA" id="ARBA00004613"/>
    </source>
</evidence>
<dbReference type="SUPFAM" id="SSF69279">
    <property type="entry name" value="Phage tail proteins"/>
    <property type="match status" value="2"/>
</dbReference>
<dbReference type="Pfam" id="PF22178">
    <property type="entry name" value="Gp5_trimer_C"/>
    <property type="match status" value="1"/>
</dbReference>
<dbReference type="Gene3D" id="4.10.220.110">
    <property type="match status" value="1"/>
</dbReference>
<dbReference type="Gene3D" id="3.55.50.10">
    <property type="entry name" value="Baseplate protein-like domains"/>
    <property type="match status" value="1"/>
</dbReference>
<dbReference type="InterPro" id="IPR017847">
    <property type="entry name" value="T6SS_RhsGE_Vgr_subset"/>
</dbReference>
<evidence type="ECO:0000256" key="2">
    <source>
        <dbReference type="ARBA" id="ARBA00005558"/>
    </source>
</evidence>
<dbReference type="PANTHER" id="PTHR32305">
    <property type="match status" value="1"/>
</dbReference>
<comment type="subcellular location">
    <subcellularLocation>
        <location evidence="1">Secreted</location>
    </subcellularLocation>
</comment>
<dbReference type="Pfam" id="PF05954">
    <property type="entry name" value="Phage_GPD"/>
    <property type="match status" value="1"/>
</dbReference>
<dbReference type="NCBIfam" id="TIGR01646">
    <property type="entry name" value="vgr_GE"/>
    <property type="match status" value="1"/>
</dbReference>
<accession>A0A0C1QRK4</accession>
<dbReference type="Pfam" id="PF04717">
    <property type="entry name" value="Phage_base_V"/>
    <property type="match status" value="1"/>
</dbReference>
<reference evidence="7 8" key="1">
    <citation type="submission" date="2015-01" db="EMBL/GenBank/DDBJ databases">
        <title>Genome sequence of the anaerobic bacterium Geobacter soli GSS01, a dissimilatory Fe(III) reducer from soil.</title>
        <authorList>
            <person name="Yang G."/>
            <person name="Zhou S."/>
        </authorList>
    </citation>
    <scope>NUCLEOTIDE SEQUENCE [LARGE SCALE GENOMIC DNA]</scope>
    <source>
        <strain evidence="7 8">GSS01</strain>
    </source>
</reference>
<evidence type="ECO:0000259" key="6">
    <source>
        <dbReference type="Pfam" id="PF22178"/>
    </source>
</evidence>
<dbReference type="EMBL" id="JXBL01000001">
    <property type="protein sequence ID" value="KIE43492.1"/>
    <property type="molecule type" value="Genomic_DNA"/>
</dbReference>
<dbReference type="SUPFAM" id="SSF69349">
    <property type="entry name" value="Phage fibre proteins"/>
    <property type="match status" value="1"/>
</dbReference>
<dbReference type="AlphaFoldDB" id="A0A0C1QRK4"/>
<proteinExistence type="inferred from homology"/>
<dbReference type="Gene3D" id="2.40.50.230">
    <property type="entry name" value="Gp5 N-terminal domain"/>
    <property type="match status" value="1"/>
</dbReference>
<name>A0A0C1QRK4_9BACT</name>
<evidence type="ECO:0000256" key="3">
    <source>
        <dbReference type="ARBA" id="ARBA00022525"/>
    </source>
</evidence>
<dbReference type="SUPFAM" id="SSF69255">
    <property type="entry name" value="gp5 N-terminal domain-like"/>
    <property type="match status" value="1"/>
</dbReference>
<evidence type="ECO:0000256" key="4">
    <source>
        <dbReference type="SAM" id="MobiDB-lite"/>
    </source>
</evidence>
<keyword evidence="8" id="KW-1185">Reference proteome</keyword>
<feature type="compositionally biased region" description="Polar residues" evidence="4">
    <location>
        <begin position="472"/>
        <end position="488"/>
    </location>
</feature>
<sequence>MTIQKAAASLLSQGSTSSFQFEIPATRYLLSVAGFTVDERISHPYDIHLTLATQNNVALDEVIDKEAVLSVDHQGGTRYFHGVVREFTSLGTDGGYDLYHAHIVPALWFLSLEQDCRVFQFKNVQDIVAEILEESNITSDRYRFALSREDRLRKFCVQYRETDLNFVSRLLEEEGIFYFFEHYEDKHVIVFSDTNSGYLYMPGKRQIPFNTNDGMVPGKESVFDFIYSRRVRPGKVSQRDYYYKHTNLDLTTQRQGKASAQREVYDFPGNYFNEERGTYLANVRLERLLVLGETAEGQSSCPRMMPGHEWELSGHDYAGKYLPVAVIHHGAQPQVLGEHAGDGGFRYDNEFIAVPATVTVRPQIVADRPVIVGLQTAVVTGSSGEEIHADPDGYLRVKVQFPWDRRGQKDGRTSCWVRVGQPWGGGGWGTQFLPRVGDEVLVTFLEGDPDRPMVIGSAYNSENQPPYALPASKTQSGIRTRSYPNGGTDNFHELRFEDKKGSEEIYLQSEKDWNILVKNDKGQTVGRDESLTVGNNRSKTVGVDQSESVGVNKSIQVGANHNESIGANMTLSVGGFKNETVGINSLETIGGAKELAIGGLYQVAVGGVMNETVAGAKTEEVGLAKAVFVGNNMSENVKGDRTTNTNGNYTETISAKYYAKANEYIIEASKITLKAGSSSIVMDGSSITIKASKIFQN</sequence>